<sequence length="139" mass="15570">MQFSIISVVLAAAAFAVAEPVPVSFGAVAQHQSQVRNVLLETRQNLPSCCSTNFVAPCDCGNCPVLQCAVSHLSLNGRDWLFVLVCRPRKLTTLARAVHWQKELQVLDAPKLQRWGACMISFQNKEKWIRVRRRGCLNH</sequence>
<organism evidence="2 3">
    <name type="scientific">Colletotrichum trifolii</name>
    <dbReference type="NCBI Taxonomy" id="5466"/>
    <lineage>
        <taxon>Eukaryota</taxon>
        <taxon>Fungi</taxon>
        <taxon>Dikarya</taxon>
        <taxon>Ascomycota</taxon>
        <taxon>Pezizomycotina</taxon>
        <taxon>Sordariomycetes</taxon>
        <taxon>Hypocreomycetidae</taxon>
        <taxon>Glomerellales</taxon>
        <taxon>Glomerellaceae</taxon>
        <taxon>Colletotrichum</taxon>
        <taxon>Colletotrichum orbiculare species complex</taxon>
    </lineage>
</organism>
<keyword evidence="3" id="KW-1185">Reference proteome</keyword>
<evidence type="ECO:0000256" key="1">
    <source>
        <dbReference type="SAM" id="SignalP"/>
    </source>
</evidence>
<dbReference type="AlphaFoldDB" id="A0A4V3HWV4"/>
<dbReference type="Proteomes" id="UP000295703">
    <property type="component" value="Unassembled WGS sequence"/>
</dbReference>
<feature type="signal peptide" evidence="1">
    <location>
        <begin position="1"/>
        <end position="18"/>
    </location>
</feature>
<comment type="caution">
    <text evidence="2">The sequence shown here is derived from an EMBL/GenBank/DDBJ whole genome shotgun (WGS) entry which is preliminary data.</text>
</comment>
<accession>A0A4V3HWV4</accession>
<dbReference type="EMBL" id="RYZW01000017">
    <property type="protein sequence ID" value="TDZ67374.1"/>
    <property type="molecule type" value="Genomic_DNA"/>
</dbReference>
<gene>
    <name evidence="2" type="ORF">CTRI78_v002910</name>
</gene>
<evidence type="ECO:0008006" key="4">
    <source>
        <dbReference type="Google" id="ProtNLM"/>
    </source>
</evidence>
<reference evidence="2 3" key="1">
    <citation type="submission" date="2018-12" db="EMBL/GenBank/DDBJ databases">
        <title>Genome sequence and assembly of Colletotrichum trifolii.</title>
        <authorList>
            <person name="Gan P."/>
            <person name="Shirasu K."/>
        </authorList>
    </citation>
    <scope>NUCLEOTIDE SEQUENCE [LARGE SCALE GENOMIC DNA]</scope>
    <source>
        <strain evidence="2 3">543-2</strain>
    </source>
</reference>
<protein>
    <recommendedName>
        <fullName evidence="4">Avirulence Effector AvrLm4-7 domain-containing protein</fullName>
    </recommendedName>
</protein>
<feature type="chain" id="PRO_5020568338" description="Avirulence Effector AvrLm4-7 domain-containing protein" evidence="1">
    <location>
        <begin position="19"/>
        <end position="139"/>
    </location>
</feature>
<keyword evidence="1" id="KW-0732">Signal</keyword>
<proteinExistence type="predicted"/>
<name>A0A4V3HWV4_COLTR</name>
<evidence type="ECO:0000313" key="3">
    <source>
        <dbReference type="Proteomes" id="UP000295703"/>
    </source>
</evidence>
<evidence type="ECO:0000313" key="2">
    <source>
        <dbReference type="EMBL" id="TDZ67374.1"/>
    </source>
</evidence>